<keyword evidence="3" id="KW-1185">Reference proteome</keyword>
<organism evidence="2 3">
    <name type="scientific">candidate division MSBL1 archaeon SCGC-AAA382A20</name>
    <dbReference type="NCBI Taxonomy" id="1698280"/>
    <lineage>
        <taxon>Archaea</taxon>
        <taxon>Methanobacteriati</taxon>
        <taxon>Methanobacteriota</taxon>
        <taxon>candidate division MSBL1</taxon>
    </lineage>
</organism>
<dbReference type="Gene3D" id="3.90.960.10">
    <property type="entry name" value="YbaK/aminoacyl-tRNA synthetase-associated domain"/>
    <property type="match status" value="1"/>
</dbReference>
<sequence length="136" mass="14829">MEADFYKLSGSTLTVDDAVKQLDVSPDRIVKSLVFKDEDNNPLLAIVPGDKQVDEDKLSAACDKEVSMAKAREVEEFTGYKIGEVPPVDHNLSTFVDSKIVEFDTVIAGGGSTHTLVELSPRDIIETTEAEIVDLT</sequence>
<dbReference type="GO" id="GO:0002161">
    <property type="term" value="F:aminoacyl-tRNA deacylase activity"/>
    <property type="evidence" value="ECO:0007669"/>
    <property type="project" value="InterPro"/>
</dbReference>
<dbReference type="Pfam" id="PF04073">
    <property type="entry name" value="tRNA_edit"/>
    <property type="match status" value="1"/>
</dbReference>
<gene>
    <name evidence="2" type="ORF">AKJ51_00625</name>
</gene>
<feature type="domain" description="YbaK/aminoacyl-tRNA synthetase-associated" evidence="1">
    <location>
        <begin position="12"/>
        <end position="125"/>
    </location>
</feature>
<dbReference type="EMBL" id="LHYE01000003">
    <property type="protein sequence ID" value="KXB07687.1"/>
    <property type="molecule type" value="Genomic_DNA"/>
</dbReference>
<evidence type="ECO:0000313" key="2">
    <source>
        <dbReference type="EMBL" id="KXB07687.1"/>
    </source>
</evidence>
<dbReference type="PANTHER" id="PTHR30411:SF1">
    <property type="entry name" value="CYTOPLASMIC PROTEIN"/>
    <property type="match status" value="1"/>
</dbReference>
<dbReference type="InterPro" id="IPR007214">
    <property type="entry name" value="YbaK/aa-tRNA-synth-assoc-dom"/>
</dbReference>
<proteinExistence type="predicted"/>
<dbReference type="CDD" id="cd04333">
    <property type="entry name" value="ProX_deacylase"/>
    <property type="match status" value="1"/>
</dbReference>
<dbReference type="Proteomes" id="UP000070263">
    <property type="component" value="Unassembled WGS sequence"/>
</dbReference>
<name>A0A133VMP6_9EURY</name>
<dbReference type="InterPro" id="IPR036754">
    <property type="entry name" value="YbaK/aa-tRNA-synt-asso_dom_sf"/>
</dbReference>
<dbReference type="PANTHER" id="PTHR30411">
    <property type="entry name" value="CYTOPLASMIC PROTEIN"/>
    <property type="match status" value="1"/>
</dbReference>
<reference evidence="2 3" key="1">
    <citation type="journal article" date="2016" name="Sci. Rep.">
        <title>Metabolic traits of an uncultured archaeal lineage -MSBL1- from brine pools of the Red Sea.</title>
        <authorList>
            <person name="Mwirichia R."/>
            <person name="Alam I."/>
            <person name="Rashid M."/>
            <person name="Vinu M."/>
            <person name="Ba-Alawi W."/>
            <person name="Anthony Kamau A."/>
            <person name="Kamanda Ngugi D."/>
            <person name="Goker M."/>
            <person name="Klenk H.P."/>
            <person name="Bajic V."/>
            <person name="Stingl U."/>
        </authorList>
    </citation>
    <scope>NUCLEOTIDE SEQUENCE [LARGE SCALE GENOMIC DNA]</scope>
    <source>
        <strain evidence="2">SCGC-AAA382A20</strain>
    </source>
</reference>
<comment type="caution">
    <text evidence="2">The sequence shown here is derived from an EMBL/GenBank/DDBJ whole genome shotgun (WGS) entry which is preliminary data.</text>
</comment>
<dbReference type="AlphaFoldDB" id="A0A133VMP6"/>
<protein>
    <recommendedName>
        <fullName evidence="1">YbaK/aminoacyl-tRNA synthetase-associated domain-containing protein</fullName>
    </recommendedName>
</protein>
<evidence type="ECO:0000259" key="1">
    <source>
        <dbReference type="Pfam" id="PF04073"/>
    </source>
</evidence>
<accession>A0A133VMP6</accession>
<dbReference type="SUPFAM" id="SSF55826">
    <property type="entry name" value="YbaK/ProRS associated domain"/>
    <property type="match status" value="1"/>
</dbReference>
<evidence type="ECO:0000313" key="3">
    <source>
        <dbReference type="Proteomes" id="UP000070263"/>
    </source>
</evidence>